<organism evidence="3 4">
    <name type="scientific">Flavobacterium agri</name>
    <dbReference type="NCBI Taxonomy" id="2743471"/>
    <lineage>
        <taxon>Bacteria</taxon>
        <taxon>Pseudomonadati</taxon>
        <taxon>Bacteroidota</taxon>
        <taxon>Flavobacteriia</taxon>
        <taxon>Flavobacteriales</taxon>
        <taxon>Flavobacteriaceae</taxon>
        <taxon>Flavobacterium</taxon>
    </lineage>
</organism>
<dbReference type="Pfam" id="PF22013">
    <property type="entry name" value="PG_1098_Fer"/>
    <property type="match status" value="1"/>
</dbReference>
<dbReference type="GO" id="GO:0008168">
    <property type="term" value="F:methyltransferase activity"/>
    <property type="evidence" value="ECO:0007669"/>
    <property type="project" value="UniProtKB-KW"/>
</dbReference>
<accession>A0A7Y8Y017</accession>
<evidence type="ECO:0000259" key="2">
    <source>
        <dbReference type="Pfam" id="PF22013"/>
    </source>
</evidence>
<dbReference type="Pfam" id="PF18096">
    <property type="entry name" value="Thump_like"/>
    <property type="match status" value="1"/>
</dbReference>
<comment type="caution">
    <text evidence="3">The sequence shown here is derived from an EMBL/GenBank/DDBJ whole genome shotgun (WGS) entry which is preliminary data.</text>
</comment>
<dbReference type="RefSeq" id="WP_176004828.1">
    <property type="nucleotide sequence ID" value="NZ_JABWMI010000005.1"/>
</dbReference>
<keyword evidence="4" id="KW-1185">Reference proteome</keyword>
<sequence>MNRDLLRDDVQKWIADHTFSDVKKLALAKNPFPDADYKELLNQISARAKAKDKLPGWFNTGGIVYPSKISVEQTSSEKTAEYKSHLVSGEKLIDLTGGFGVDDFYFSKQVNQVVHCEMNPELSEIAAHNFKRLERHNIVCESGDSTEILKNLETRFDWIYIDPSRRNDTKGKVFLLADCLPNVPELLDFYFSFSDNILIKTAPLLDITAGLKELSHVSAIHIVAVENEVKELLFEVRKDFIGSLQIKSVNLLKNSTQEFSFLISEMYVESEFGTPKKYLYEPNTAIYKSGAFDLIGRRFGLTKLHKHSHLYTSETLVHDFPGRIFEIQTVLDYDKNAMKTHLQGKKTNVSVRNFPETVEKLRQKWKMLDGGDSYSFFTTAYPNDKIVLLCAKI</sequence>
<dbReference type="SUPFAM" id="SSF53335">
    <property type="entry name" value="S-adenosyl-L-methionine-dependent methyltransferases"/>
    <property type="match status" value="1"/>
</dbReference>
<dbReference type="InterPro" id="IPR054168">
    <property type="entry name" value="PG_1098_Fer"/>
</dbReference>
<feature type="domain" description="THUMP-like" evidence="1">
    <location>
        <begin position="322"/>
        <end position="392"/>
    </location>
</feature>
<dbReference type="Gene3D" id="3.40.50.150">
    <property type="entry name" value="Vaccinia Virus protein VP39"/>
    <property type="match status" value="1"/>
</dbReference>
<dbReference type="AlphaFoldDB" id="A0A7Y8Y017"/>
<feature type="domain" description="PG-1098 ferredoxin-like" evidence="2">
    <location>
        <begin position="278"/>
        <end position="321"/>
    </location>
</feature>
<protein>
    <submittedName>
        <fullName evidence="3">Class I SAM-dependent methyltransferase</fullName>
    </submittedName>
</protein>
<keyword evidence="3" id="KW-0808">Transferase</keyword>
<dbReference type="GO" id="GO:0032259">
    <property type="term" value="P:methylation"/>
    <property type="evidence" value="ECO:0007669"/>
    <property type="project" value="UniProtKB-KW"/>
</dbReference>
<gene>
    <name evidence="3" type="ORF">HZF10_03700</name>
</gene>
<keyword evidence="3" id="KW-0489">Methyltransferase</keyword>
<dbReference type="Proteomes" id="UP000535020">
    <property type="component" value="Unassembled WGS sequence"/>
</dbReference>
<evidence type="ECO:0000259" key="1">
    <source>
        <dbReference type="Pfam" id="PF18096"/>
    </source>
</evidence>
<dbReference type="Gene3D" id="1.10.10.1110">
    <property type="entry name" value="Methyltransferase PG1098, N-terminal domain"/>
    <property type="match status" value="1"/>
</dbReference>
<evidence type="ECO:0000313" key="3">
    <source>
        <dbReference type="EMBL" id="NYA70013.1"/>
    </source>
</evidence>
<dbReference type="CDD" id="cd02440">
    <property type="entry name" value="AdoMet_MTases"/>
    <property type="match status" value="1"/>
</dbReference>
<reference evidence="3 4" key="1">
    <citation type="submission" date="2020-07" db="EMBL/GenBank/DDBJ databases">
        <authorList>
            <person name="Sun Q."/>
        </authorList>
    </citation>
    <scope>NUCLEOTIDE SEQUENCE [LARGE SCALE GENOMIC DNA]</scope>
    <source>
        <strain evidence="3 4">MAH-1</strain>
    </source>
</reference>
<dbReference type="InterPro" id="IPR029063">
    <property type="entry name" value="SAM-dependent_MTases_sf"/>
</dbReference>
<evidence type="ECO:0000313" key="4">
    <source>
        <dbReference type="Proteomes" id="UP000535020"/>
    </source>
</evidence>
<proteinExistence type="predicted"/>
<name>A0A7Y8Y017_9FLAO</name>
<dbReference type="EMBL" id="JACBJI010000001">
    <property type="protein sequence ID" value="NYA70013.1"/>
    <property type="molecule type" value="Genomic_DNA"/>
</dbReference>
<dbReference type="InterPro" id="IPR041497">
    <property type="entry name" value="Thump-like"/>
</dbReference>